<organism evidence="2 9">
    <name type="scientific">Metallosphaera sedula</name>
    <dbReference type="NCBI Taxonomy" id="43687"/>
    <lineage>
        <taxon>Archaea</taxon>
        <taxon>Thermoproteota</taxon>
        <taxon>Thermoprotei</taxon>
        <taxon>Sulfolobales</taxon>
        <taxon>Sulfolobaceae</taxon>
        <taxon>Metallosphaera</taxon>
    </lineage>
</organism>
<dbReference type="EMBL" id="CP012174">
    <property type="protein sequence ID" value="AKV79616.1"/>
    <property type="molecule type" value="Genomic_DNA"/>
</dbReference>
<evidence type="ECO:0000313" key="2">
    <source>
        <dbReference type="EMBL" id="AKV77365.1"/>
    </source>
</evidence>
<evidence type="ECO:0000313" key="4">
    <source>
        <dbReference type="EMBL" id="AKV81861.1"/>
    </source>
</evidence>
<evidence type="ECO:0000313" key="7">
    <source>
        <dbReference type="Proteomes" id="UP000061362"/>
    </source>
</evidence>
<proteinExistence type="predicted"/>
<dbReference type="PATRIC" id="fig|43687.5.peg.2368"/>
<keyword evidence="2" id="KW-0251">Elongation factor</keyword>
<dbReference type="EMBL" id="CP012175">
    <property type="protein sequence ID" value="AKV81861.1"/>
    <property type="molecule type" value="Genomic_DNA"/>
</dbReference>
<dbReference type="GO" id="GO:0001514">
    <property type="term" value="P:selenocysteine incorporation"/>
    <property type="evidence" value="ECO:0007669"/>
    <property type="project" value="TreeGrafter"/>
</dbReference>
<dbReference type="EMBL" id="CP012173">
    <property type="protein sequence ID" value="AKV77365.1"/>
    <property type="molecule type" value="Genomic_DNA"/>
</dbReference>
<dbReference type="Proteomes" id="UP000068832">
    <property type="component" value="Chromosome"/>
</dbReference>
<gene>
    <name evidence="1" type="ORF">MsedA_2263</name>
    <name evidence="2" type="ORF">MsedB_2265</name>
    <name evidence="3" type="ORF">MsedC_2263</name>
    <name evidence="4" type="ORF">MsedD_2264</name>
    <name evidence="5" type="ORF">MsedE_2266</name>
</gene>
<dbReference type="GO" id="GO:0003746">
    <property type="term" value="F:translation elongation factor activity"/>
    <property type="evidence" value="ECO:0007669"/>
    <property type="project" value="UniProtKB-KW"/>
</dbReference>
<dbReference type="GeneID" id="91756753"/>
<reference evidence="7 8" key="1">
    <citation type="journal article" date="2015" name="Genome Announc.">
        <title>Complete Genome Sequences of Evolved Arsenate-Resistant Metallosphaera sedula Strains.</title>
        <authorList>
            <person name="Ai C."/>
            <person name="McCarthy S."/>
            <person name="Schackwitz W."/>
            <person name="Martin J."/>
            <person name="Lipzen A."/>
            <person name="Blum P."/>
        </authorList>
    </citation>
    <scope>NUCLEOTIDE SEQUENCE [LARGE SCALE GENOMIC DNA]</scope>
    <source>
        <strain evidence="3 8">ARS120-1</strain>
        <strain evidence="4 7">ARS120-2</strain>
        <strain evidence="1 10">ARS50-1</strain>
        <strain evidence="2 9">ARS50-2</strain>
    </source>
</reference>
<dbReference type="OrthoDB" id="30874at2157"/>
<dbReference type="PANTHER" id="PTHR43721:SF11">
    <property type="entry name" value="SELENOCYSTEINE-SPECIFIC ELONGATION FACTOR"/>
    <property type="match status" value="1"/>
</dbReference>
<evidence type="ECO:0000313" key="6">
    <source>
        <dbReference type="Proteomes" id="UP000056255"/>
    </source>
</evidence>
<evidence type="ECO:0000313" key="3">
    <source>
        <dbReference type="EMBL" id="AKV79616.1"/>
    </source>
</evidence>
<keyword evidence="2" id="KW-0648">Protein biosynthesis</keyword>
<dbReference type="Proteomes" id="UP000062475">
    <property type="component" value="Chromosome"/>
</dbReference>
<name>A0A0K1SRX8_9CREN</name>
<dbReference type="EMBL" id="CP012172">
    <property type="protein sequence ID" value="AKV75127.1"/>
    <property type="molecule type" value="Genomic_DNA"/>
</dbReference>
<evidence type="ECO:0000313" key="10">
    <source>
        <dbReference type="Proteomes" id="UP000068832"/>
    </source>
</evidence>
<evidence type="ECO:0000313" key="1">
    <source>
        <dbReference type="EMBL" id="AKV75127.1"/>
    </source>
</evidence>
<dbReference type="SUPFAM" id="SSF50447">
    <property type="entry name" value="Translation proteins"/>
    <property type="match status" value="1"/>
</dbReference>
<protein>
    <submittedName>
        <fullName evidence="2">Translation elongation factor</fullName>
    </submittedName>
</protein>
<sequence length="297" mass="32756">MYKGNIMSVLAGNKETARSIAEKLGKLHEDGKIRIFYRRNGDYIRSVLSSTEYPEKVLNIAEIVTLSSKLFVYIGENLSWVEGELALLSTASGLPTSIVTNRQEAEIRKIFKGTSLETSPIVQEPADEENVMEDSGVVYIDKAFVVKGVGVVVTGFSMTGIKVHDKLLLLPSMKETEVKSIQVLDEDQEAVGPGVRVGLALRNVKEEEVKDSYLMVKPGLKVQKEFTGKGAMFPWSQASEGQFHFVAYGVSVTGSLQRNGEEFRVILNQPIPIPKRVVILNVNIKQGKPRVAGYLVP</sequence>
<evidence type="ECO:0000313" key="8">
    <source>
        <dbReference type="Proteomes" id="UP000062398"/>
    </source>
</evidence>
<evidence type="ECO:0000313" key="9">
    <source>
        <dbReference type="Proteomes" id="UP000062475"/>
    </source>
</evidence>
<accession>A0A0K1SRX8</accession>
<dbReference type="Proteomes" id="UP000056255">
    <property type="component" value="Chromosome"/>
</dbReference>
<dbReference type="RefSeq" id="WP_048060196.1">
    <property type="nucleotide sequence ID" value="NZ_AP019770.1"/>
</dbReference>
<dbReference type="Proteomes" id="UP000061362">
    <property type="component" value="Chromosome"/>
</dbReference>
<dbReference type="Proteomes" id="UP000062398">
    <property type="component" value="Chromosome"/>
</dbReference>
<dbReference type="AlphaFoldDB" id="A0A0K1SRX8"/>
<dbReference type="Gene3D" id="2.40.30.10">
    <property type="entry name" value="Translation factors"/>
    <property type="match status" value="1"/>
</dbReference>
<dbReference type="EMBL" id="CP012176">
    <property type="protein sequence ID" value="AKV84096.1"/>
    <property type="molecule type" value="Genomic_DNA"/>
</dbReference>
<evidence type="ECO:0000313" key="5">
    <source>
        <dbReference type="EMBL" id="AKV84096.1"/>
    </source>
</evidence>
<reference evidence="5 6" key="2">
    <citation type="submission" date="2015-07" db="EMBL/GenBank/DDBJ databases">
        <title>Physiological, transcriptional responses and genome re-sequencing of acid resistant extremely thermoacidophilic Metallosphaera sedula SARC-M1.</title>
        <authorList>
            <person name="Ai C."/>
            <person name="McCarthy S."/>
            <person name="Eckrich V."/>
            <person name="Rudrappa D."/>
            <person name="Qiu G."/>
            <person name="Blum P."/>
        </authorList>
    </citation>
    <scope>NUCLEOTIDE SEQUENCE [LARGE SCALE GENOMIC DNA]</scope>
    <source>
        <strain evidence="5 6">SARC-M1</strain>
    </source>
</reference>
<dbReference type="InterPro" id="IPR009000">
    <property type="entry name" value="Transl_B-barrel_sf"/>
</dbReference>
<dbReference type="PANTHER" id="PTHR43721">
    <property type="entry name" value="ELONGATION FACTOR TU-RELATED"/>
    <property type="match status" value="1"/>
</dbReference>
<dbReference type="InterPro" id="IPR050055">
    <property type="entry name" value="EF-Tu_GTPase"/>
</dbReference>